<protein>
    <submittedName>
        <fullName evidence="2">Uncharacterized protein</fullName>
    </submittedName>
</protein>
<name>A0A2L2TFY9_9HYPO</name>
<keyword evidence="3" id="KW-1185">Reference proteome</keyword>
<sequence>MPVGSLVRSWEGGAGRSSGFEDIGLVGNAVRTELASRCWLYSAAGWVSWLMPVNRAGLIDGFKATTVWANKISHKPKTARCIGGDMDTELRWMSAWSSYRSKMSKIRFEFGRGRKGLYTSRNRLQRICNGLDPAEERGESGEKPEPGSTTLTV</sequence>
<evidence type="ECO:0000313" key="3">
    <source>
        <dbReference type="Proteomes" id="UP000245910"/>
    </source>
</evidence>
<feature type="compositionally biased region" description="Basic and acidic residues" evidence="1">
    <location>
        <begin position="134"/>
        <end position="145"/>
    </location>
</feature>
<evidence type="ECO:0000256" key="1">
    <source>
        <dbReference type="SAM" id="MobiDB-lite"/>
    </source>
</evidence>
<dbReference type="AlphaFoldDB" id="A0A2L2TFY9"/>
<reference evidence="3" key="1">
    <citation type="submission" date="2014-10" db="EMBL/GenBank/DDBJ databases">
        <authorList>
            <person name="King R."/>
        </authorList>
    </citation>
    <scope>NUCLEOTIDE SEQUENCE [LARGE SCALE GENOMIC DNA]</scope>
    <source>
        <strain evidence="3">A3/5</strain>
    </source>
</reference>
<dbReference type="EMBL" id="LN649232">
    <property type="protein sequence ID" value="CEI40546.1"/>
    <property type="molecule type" value="Genomic_DNA"/>
</dbReference>
<proteinExistence type="predicted"/>
<organism evidence="2 3">
    <name type="scientific">Fusarium venenatum</name>
    <dbReference type="NCBI Taxonomy" id="56646"/>
    <lineage>
        <taxon>Eukaryota</taxon>
        <taxon>Fungi</taxon>
        <taxon>Dikarya</taxon>
        <taxon>Ascomycota</taxon>
        <taxon>Pezizomycotina</taxon>
        <taxon>Sordariomycetes</taxon>
        <taxon>Hypocreomycetidae</taxon>
        <taxon>Hypocreales</taxon>
        <taxon>Nectriaceae</taxon>
        <taxon>Fusarium</taxon>
    </lineage>
</organism>
<evidence type="ECO:0000313" key="2">
    <source>
        <dbReference type="EMBL" id="CEI40546.1"/>
    </source>
</evidence>
<feature type="region of interest" description="Disordered" evidence="1">
    <location>
        <begin position="130"/>
        <end position="153"/>
    </location>
</feature>
<accession>A0A2L2TFY9</accession>
<dbReference type="Proteomes" id="UP000245910">
    <property type="component" value="Chromosome IIII"/>
</dbReference>